<sequence>MNEFSRESPEYGMGTVSPLRLYAGNCSIVVSSTLDPFSCSAGFEAGMDWILHLDTDELIYPAGAHRAMYSLAQSRVKNKPELWQSSAKKSKYDEKG</sequence>
<evidence type="ECO:0000256" key="1">
    <source>
        <dbReference type="SAM" id="MobiDB-lite"/>
    </source>
</evidence>
<keyword evidence="3" id="KW-1185">Reference proteome</keyword>
<reference evidence="2 3" key="1">
    <citation type="submission" date="2022-03" db="EMBL/GenBank/DDBJ databases">
        <authorList>
            <person name="Macdonald S."/>
            <person name="Ahmed S."/>
            <person name="Newling K."/>
        </authorList>
    </citation>
    <scope>NUCLEOTIDE SEQUENCE [LARGE SCALE GENOMIC DNA]</scope>
</reference>
<organism evidence="2 3">
    <name type="scientific">Eruca vesicaria subsp. sativa</name>
    <name type="common">Garden rocket</name>
    <name type="synonym">Eruca sativa</name>
    <dbReference type="NCBI Taxonomy" id="29727"/>
    <lineage>
        <taxon>Eukaryota</taxon>
        <taxon>Viridiplantae</taxon>
        <taxon>Streptophyta</taxon>
        <taxon>Embryophyta</taxon>
        <taxon>Tracheophyta</taxon>
        <taxon>Spermatophyta</taxon>
        <taxon>Magnoliopsida</taxon>
        <taxon>eudicotyledons</taxon>
        <taxon>Gunneridae</taxon>
        <taxon>Pentapetalae</taxon>
        <taxon>rosids</taxon>
        <taxon>malvids</taxon>
        <taxon>Brassicales</taxon>
        <taxon>Brassicaceae</taxon>
        <taxon>Brassiceae</taxon>
        <taxon>Eruca</taxon>
    </lineage>
</organism>
<protein>
    <recommendedName>
        <fullName evidence="4">Glycosyltransferase family 92 protein</fullName>
    </recommendedName>
</protein>
<feature type="region of interest" description="Disordered" evidence="1">
    <location>
        <begin position="77"/>
        <end position="96"/>
    </location>
</feature>
<gene>
    <name evidence="2" type="ORF">ERUC_LOCUS18451</name>
</gene>
<proteinExistence type="predicted"/>
<accession>A0ABC8KB02</accession>
<dbReference type="Proteomes" id="UP001642260">
    <property type="component" value="Unassembled WGS sequence"/>
</dbReference>
<dbReference type="EMBL" id="CAKOAT010172599">
    <property type="protein sequence ID" value="CAH8352037.1"/>
    <property type="molecule type" value="Genomic_DNA"/>
</dbReference>
<evidence type="ECO:0008006" key="4">
    <source>
        <dbReference type="Google" id="ProtNLM"/>
    </source>
</evidence>
<dbReference type="AlphaFoldDB" id="A0ABC8KB02"/>
<comment type="caution">
    <text evidence="2">The sequence shown here is derived from an EMBL/GenBank/DDBJ whole genome shotgun (WGS) entry which is preliminary data.</text>
</comment>
<name>A0ABC8KB02_ERUVS</name>
<evidence type="ECO:0000313" key="3">
    <source>
        <dbReference type="Proteomes" id="UP001642260"/>
    </source>
</evidence>
<evidence type="ECO:0000313" key="2">
    <source>
        <dbReference type="EMBL" id="CAH8352037.1"/>
    </source>
</evidence>